<keyword evidence="5 8" id="KW-0560">Oxidoreductase</keyword>
<evidence type="ECO:0000256" key="5">
    <source>
        <dbReference type="ARBA" id="ARBA00023002"/>
    </source>
</evidence>
<keyword evidence="6" id="KW-0443">Lipid metabolism</keyword>
<organism evidence="8">
    <name type="scientific">hydrothermal vent metagenome</name>
    <dbReference type="NCBI Taxonomy" id="652676"/>
    <lineage>
        <taxon>unclassified sequences</taxon>
        <taxon>metagenomes</taxon>
        <taxon>ecological metagenomes</taxon>
    </lineage>
</organism>
<dbReference type="PANTHER" id="PTHR43159">
    <property type="entry name" value="ENOYL-[ACYL-CARRIER-PROTEIN] REDUCTASE"/>
    <property type="match status" value="1"/>
</dbReference>
<proteinExistence type="inferred from homology"/>
<dbReference type="PANTHER" id="PTHR43159:SF2">
    <property type="entry name" value="ENOYL-[ACYL-CARRIER-PROTEIN] REDUCTASE [NADH], CHLOROPLASTIC"/>
    <property type="match status" value="1"/>
</dbReference>
<evidence type="ECO:0000256" key="2">
    <source>
        <dbReference type="ARBA" id="ARBA00009233"/>
    </source>
</evidence>
<keyword evidence="7" id="KW-0275">Fatty acid biosynthesis</keyword>
<dbReference type="AlphaFoldDB" id="A0A3B1C3W4"/>
<dbReference type="GO" id="GO:0006633">
    <property type="term" value="P:fatty acid biosynthetic process"/>
    <property type="evidence" value="ECO:0007669"/>
    <property type="project" value="UniProtKB-KW"/>
</dbReference>
<evidence type="ECO:0000256" key="4">
    <source>
        <dbReference type="ARBA" id="ARBA00022832"/>
    </source>
</evidence>
<comment type="pathway">
    <text evidence="1">Lipid metabolism.</text>
</comment>
<dbReference type="PIRSF" id="PIRSF000094">
    <property type="entry name" value="Enoyl-ACP_rdct"/>
    <property type="match status" value="1"/>
</dbReference>
<evidence type="ECO:0000256" key="6">
    <source>
        <dbReference type="ARBA" id="ARBA00023098"/>
    </source>
</evidence>
<dbReference type="SUPFAM" id="SSF51735">
    <property type="entry name" value="NAD(P)-binding Rossmann-fold domains"/>
    <property type="match status" value="1"/>
</dbReference>
<dbReference type="Gene3D" id="3.40.50.720">
    <property type="entry name" value="NAD(P)-binding Rossmann-like Domain"/>
    <property type="match status" value="1"/>
</dbReference>
<accession>A0A3B1C3W4</accession>
<evidence type="ECO:0000256" key="3">
    <source>
        <dbReference type="ARBA" id="ARBA00022516"/>
    </source>
</evidence>
<evidence type="ECO:0000256" key="1">
    <source>
        <dbReference type="ARBA" id="ARBA00005189"/>
    </source>
</evidence>
<dbReference type="GO" id="GO:0004318">
    <property type="term" value="F:enoyl-[acyl-carrier-protein] reductase (NADH) activity"/>
    <property type="evidence" value="ECO:0007669"/>
    <property type="project" value="UniProtKB-EC"/>
</dbReference>
<gene>
    <name evidence="8" type="ORF">MNBD_NITROSPINAE02-2059</name>
</gene>
<dbReference type="InterPro" id="IPR014358">
    <property type="entry name" value="Enoyl-ACP_Rdtase_NADH"/>
</dbReference>
<keyword evidence="3" id="KW-0444">Lipid biosynthesis</keyword>
<sequence length="264" mass="28391">MSFLGFESKKYLVIGVANKKSVASFIADIIRKEGGEVIFSVQDEAKQQAVEKLFPGARSHICDVASGEDIKRLARDVCAEHPVIDGIVHSVAFANYSTGVKPFHDIEKKDFLEALDISCFSLIAVSNAFKDILDKNGSVVTISISTVRMAAENYGYMGPVKAALDSAVVFLAKSFSEFSEIRFNAVAPGPLKTSSSAGIPGYVDSYLYAEKITLRQKAVTTAEAAQVGLFLLSRASSGVNAQKVVVDAGMEVNYFDKALINKAL</sequence>
<comment type="similarity">
    <text evidence="2">Belongs to the short-chain dehydrogenases/reductases (SDR) family. FabI subfamily.</text>
</comment>
<evidence type="ECO:0000256" key="7">
    <source>
        <dbReference type="ARBA" id="ARBA00023160"/>
    </source>
</evidence>
<evidence type="ECO:0000313" key="8">
    <source>
        <dbReference type="EMBL" id="VAX25196.1"/>
    </source>
</evidence>
<dbReference type="EMBL" id="UOGE01000102">
    <property type="protein sequence ID" value="VAX25196.1"/>
    <property type="molecule type" value="Genomic_DNA"/>
</dbReference>
<reference evidence="8" key="1">
    <citation type="submission" date="2018-06" db="EMBL/GenBank/DDBJ databases">
        <authorList>
            <person name="Zhirakovskaya E."/>
        </authorList>
    </citation>
    <scope>NUCLEOTIDE SEQUENCE</scope>
</reference>
<dbReference type="InterPro" id="IPR002347">
    <property type="entry name" value="SDR_fam"/>
</dbReference>
<protein>
    <submittedName>
        <fullName evidence="8">Enoyl-[acyl-carrier-protein] reductase [NADH]</fullName>
        <ecNumber evidence="8">1.3.1.9</ecNumber>
    </submittedName>
</protein>
<keyword evidence="4" id="KW-0276">Fatty acid metabolism</keyword>
<dbReference type="Pfam" id="PF13561">
    <property type="entry name" value="adh_short_C2"/>
    <property type="match status" value="1"/>
</dbReference>
<name>A0A3B1C3W4_9ZZZZ</name>
<dbReference type="EC" id="1.3.1.9" evidence="8"/>
<dbReference type="InterPro" id="IPR036291">
    <property type="entry name" value="NAD(P)-bd_dom_sf"/>
</dbReference>